<keyword evidence="3" id="KW-1185">Reference proteome</keyword>
<reference evidence="2 3" key="1">
    <citation type="journal article" date="2014" name="Genome Announc.">
        <title>Genome Sequence of a Presumptive Mannheimia haemolytica Strain with an A1/A6-Cross-Reactive Serotype from a White-Tailed Deer (Odocoileus virginianus).</title>
        <authorList>
            <person name="Lawrence P.K."/>
            <person name="Bey R.F."/>
            <person name="Wiener B."/>
            <person name="Kittichotirat W."/>
            <person name="Bumgarner R.E."/>
        </authorList>
    </citation>
    <scope>NUCLEOTIDE SEQUENCE [LARGE SCALE GENOMIC DNA]</scope>
    <source>
        <strain evidence="2 3">PKL10</strain>
    </source>
</reference>
<dbReference type="RefSeq" id="WP_042803749.1">
    <property type="nucleotide sequence ID" value="NZ_AVSP01000005.1"/>
</dbReference>
<dbReference type="STRING" id="1122190.GCA_000621105_00874"/>
<dbReference type="PATRIC" id="fig|1450449.3.peg.1811"/>
<name>A0A011MGV6_9PAST</name>
<evidence type="ECO:0000313" key="2">
    <source>
        <dbReference type="EMBL" id="EXI61736.1"/>
    </source>
</evidence>
<keyword evidence="1" id="KW-0812">Transmembrane</keyword>
<dbReference type="OrthoDB" id="5690605at2"/>
<keyword evidence="1" id="KW-1133">Transmembrane helix</keyword>
<accession>A0A011MGV6</accession>
<dbReference type="AlphaFoldDB" id="A0A011MGV6"/>
<evidence type="ECO:0000313" key="3">
    <source>
        <dbReference type="Proteomes" id="UP000054123"/>
    </source>
</evidence>
<dbReference type="Proteomes" id="UP000054123">
    <property type="component" value="Unassembled WGS sequence"/>
</dbReference>
<evidence type="ECO:0000256" key="1">
    <source>
        <dbReference type="SAM" id="Phobius"/>
    </source>
</evidence>
<protein>
    <submittedName>
        <fullName evidence="2">Minor fimbrial protein</fullName>
    </submittedName>
</protein>
<proteinExistence type="predicted"/>
<comment type="caution">
    <text evidence="2">The sequence shown here is derived from an EMBL/GenBank/DDBJ whole genome shotgun (WGS) entry which is preliminary data.</text>
</comment>
<sequence>MNIKDFIRFCQQQKGITSIEYGLIGCAVAVFVVFVLYGDNSFSKETLIKFEQLANLVKSALLTVS</sequence>
<dbReference type="EMBL" id="JANJ01000006">
    <property type="protein sequence ID" value="EXI61736.1"/>
    <property type="molecule type" value="Genomic_DNA"/>
</dbReference>
<organism evidence="2 3">
    <name type="scientific">Mannheimia granulomatis</name>
    <dbReference type="NCBI Taxonomy" id="85402"/>
    <lineage>
        <taxon>Bacteria</taxon>
        <taxon>Pseudomonadati</taxon>
        <taxon>Pseudomonadota</taxon>
        <taxon>Gammaproteobacteria</taxon>
        <taxon>Pasteurellales</taxon>
        <taxon>Pasteurellaceae</taxon>
        <taxon>Mannheimia</taxon>
    </lineage>
</organism>
<feature type="transmembrane region" description="Helical" evidence="1">
    <location>
        <begin position="21"/>
        <end position="38"/>
    </location>
</feature>
<keyword evidence="1" id="KW-0472">Membrane</keyword>
<gene>
    <name evidence="2" type="ORF">AK33_09120</name>
</gene>